<dbReference type="InterPro" id="IPR001387">
    <property type="entry name" value="Cro/C1-type_HTH"/>
</dbReference>
<protein>
    <submittedName>
        <fullName evidence="2">XRE family transcriptional regulator</fullName>
    </submittedName>
</protein>
<keyword evidence="3" id="KW-1185">Reference proteome</keyword>
<organism evidence="2 3">
    <name type="scientific">Kitasatospora xanthocidica</name>
    <dbReference type="NCBI Taxonomy" id="83382"/>
    <lineage>
        <taxon>Bacteria</taxon>
        <taxon>Bacillati</taxon>
        <taxon>Actinomycetota</taxon>
        <taxon>Actinomycetes</taxon>
        <taxon>Kitasatosporales</taxon>
        <taxon>Streptomycetaceae</taxon>
        <taxon>Kitasatospora</taxon>
    </lineage>
</organism>
<name>A0A372ZMM4_9ACTN</name>
<dbReference type="RefSeq" id="WP_082345946.1">
    <property type="nucleotide sequence ID" value="NZ_QVIG01000001.1"/>
</dbReference>
<dbReference type="Proteomes" id="UP000263377">
    <property type="component" value="Unassembled WGS sequence"/>
</dbReference>
<dbReference type="InterPro" id="IPR010982">
    <property type="entry name" value="Lambda_DNA-bd_dom_sf"/>
</dbReference>
<reference evidence="2 3" key="1">
    <citation type="submission" date="2018-08" db="EMBL/GenBank/DDBJ databases">
        <title>Diversity &amp; Physiological Properties of Lignin-Decomposing Actinobacteria from Soil.</title>
        <authorList>
            <person name="Roh S.G."/>
            <person name="Kim S.B."/>
        </authorList>
    </citation>
    <scope>NUCLEOTIDE SEQUENCE [LARGE SCALE GENOMIC DNA]</scope>
    <source>
        <strain evidence="2 3">MMS17-GH009</strain>
    </source>
</reference>
<dbReference type="Pfam" id="PF13560">
    <property type="entry name" value="HTH_31"/>
    <property type="match status" value="1"/>
</dbReference>
<sequence>MMMSQEIGPVLRRLRMSAGRSRPEQAEHIQTFQGGRYFDPDRLKRWERGERIPTSTDFQLIADAYSLHLEEVRQAVSLARQARRLARLHPLIEHDQAQEEDRVDRRSFIGTALAAGGTMASEPWGRLAAALHGGPVDKPTAGELEKSTGELFTAEEHMPARLLAARLTSHLDNITTVLPRAGEHERALTIAAGETAALAGWLYWDLGDHETAACYYSTASLAGRRAGHGAVNALVLGYASYGVNSEKAREMLTAAQEHVRGQGYATARAWLCAREAEEAAAMGDQEAAVRALDRATTAFDYAAPGGEQAWMSFFGQARLNSFRVATYARLRHPELTSAADDALASLDGVDTKVRVAVLGDVATGYLTAGDIEQAVEVGRRALTATVQTETTMGKVRLTALADRLPNNSTARTFREEIRAAIA</sequence>
<proteinExistence type="predicted"/>
<dbReference type="CDD" id="cd00093">
    <property type="entry name" value="HTH_XRE"/>
    <property type="match status" value="1"/>
</dbReference>
<gene>
    <name evidence="2" type="ORF">DR950_00605</name>
</gene>
<dbReference type="GO" id="GO:0003677">
    <property type="term" value="F:DNA binding"/>
    <property type="evidence" value="ECO:0007669"/>
    <property type="project" value="InterPro"/>
</dbReference>
<evidence type="ECO:0000259" key="1">
    <source>
        <dbReference type="PROSITE" id="PS50943"/>
    </source>
</evidence>
<dbReference type="Gene3D" id="1.10.260.40">
    <property type="entry name" value="lambda repressor-like DNA-binding domains"/>
    <property type="match status" value="1"/>
</dbReference>
<evidence type="ECO:0000313" key="3">
    <source>
        <dbReference type="Proteomes" id="UP000263377"/>
    </source>
</evidence>
<dbReference type="EMBL" id="QVIG01000001">
    <property type="protein sequence ID" value="RGD56487.1"/>
    <property type="molecule type" value="Genomic_DNA"/>
</dbReference>
<feature type="domain" description="HTH cro/C1-type" evidence="1">
    <location>
        <begin position="43"/>
        <end position="72"/>
    </location>
</feature>
<dbReference type="SUPFAM" id="SSF47413">
    <property type="entry name" value="lambda repressor-like DNA-binding domains"/>
    <property type="match status" value="1"/>
</dbReference>
<accession>A0A372ZMM4</accession>
<dbReference type="PROSITE" id="PS50943">
    <property type="entry name" value="HTH_CROC1"/>
    <property type="match status" value="1"/>
</dbReference>
<evidence type="ECO:0000313" key="2">
    <source>
        <dbReference type="EMBL" id="RGD56487.1"/>
    </source>
</evidence>
<dbReference type="AlphaFoldDB" id="A0A372ZMM4"/>
<comment type="caution">
    <text evidence="2">The sequence shown here is derived from an EMBL/GenBank/DDBJ whole genome shotgun (WGS) entry which is preliminary data.</text>
</comment>